<evidence type="ECO:0000256" key="3">
    <source>
        <dbReference type="ARBA" id="ARBA00022729"/>
    </source>
</evidence>
<keyword evidence="2" id="KW-0813">Transport</keyword>
<dbReference type="PANTHER" id="PTHR30222">
    <property type="entry name" value="SPERMIDINE/PUTRESCINE-BINDING PERIPLASMIC PROTEIN"/>
    <property type="match status" value="1"/>
</dbReference>
<reference evidence="5 6" key="1">
    <citation type="submission" date="2023-01" db="EMBL/GenBank/DDBJ databases">
        <title>Novel diversity within Roseofilum (Cyanobacteria; Desertifilaceae) from marine benthic mats with descriptions of four novel species.</title>
        <authorList>
            <person name="Wang Y."/>
            <person name="Berthold D.E."/>
            <person name="Hu J."/>
            <person name="Lefler F.W."/>
            <person name="Laughinghouse H.D. IV."/>
        </authorList>
    </citation>
    <scope>NUCLEOTIDE SEQUENCE [LARGE SCALE GENOMIC DNA]</scope>
    <source>
        <strain evidence="5 6">BLCC-M143</strain>
    </source>
</reference>
<evidence type="ECO:0000256" key="1">
    <source>
        <dbReference type="ARBA" id="ARBA00004418"/>
    </source>
</evidence>
<comment type="caution">
    <text evidence="5">The sequence shown here is derived from an EMBL/GenBank/DDBJ whole genome shotgun (WGS) entry which is preliminary data.</text>
</comment>
<dbReference type="PROSITE" id="PS51257">
    <property type="entry name" value="PROKAR_LIPOPROTEIN"/>
    <property type="match status" value="1"/>
</dbReference>
<evidence type="ECO:0000313" key="6">
    <source>
        <dbReference type="Proteomes" id="UP001232992"/>
    </source>
</evidence>
<dbReference type="PANTHER" id="PTHR30222:SF17">
    <property type="entry name" value="SPERMIDINE_PUTRESCINE-BINDING PERIPLASMIC PROTEIN"/>
    <property type="match status" value="1"/>
</dbReference>
<proteinExistence type="predicted"/>
<name>A0ABT7BUN4_9CYAN</name>
<dbReference type="Gene3D" id="3.40.190.10">
    <property type="entry name" value="Periplasmic binding protein-like II"/>
    <property type="match status" value="2"/>
</dbReference>
<dbReference type="Pfam" id="PF13343">
    <property type="entry name" value="SBP_bac_6"/>
    <property type="match status" value="1"/>
</dbReference>
<keyword evidence="6" id="KW-1185">Reference proteome</keyword>
<dbReference type="EMBL" id="JAQOSQ010000003">
    <property type="protein sequence ID" value="MDJ1182497.1"/>
    <property type="molecule type" value="Genomic_DNA"/>
</dbReference>
<gene>
    <name evidence="5" type="ORF">PMH09_04750</name>
</gene>
<dbReference type="InterPro" id="IPR001188">
    <property type="entry name" value="Sperm_putr-bd"/>
</dbReference>
<dbReference type="PRINTS" id="PR00909">
    <property type="entry name" value="SPERMDNBNDNG"/>
</dbReference>
<evidence type="ECO:0000256" key="2">
    <source>
        <dbReference type="ARBA" id="ARBA00022448"/>
    </source>
</evidence>
<dbReference type="RefSeq" id="WP_283757149.1">
    <property type="nucleotide sequence ID" value="NZ_JAQOSQ010000003.1"/>
</dbReference>
<sequence length="391" mass="43349">MGIDRRTFLANSLQTGGSAIAAAICSALFATGCSTKQTLQVRVLKGSIPVPLISSLQHALPTDTSVKLIPASQLATLFESINRNGSPTSSSRWKWRRTPSNPAPPADLMTLGDAWLSQAIADGLIQPLDVSQFNLELSPPWNALVQRDDSGQLDPQGKIWGIPYSWGTTALVYNPRRFKSLGWKPTDWSDLWRPELKGRISLLDNPRETIGLTLKYLGYSYNQENLNEISDLAPALKALDRQALLYSSTQYLQPLIEGDSWIAVGWSTDILPILQRYGLNAIIPQSGTSLWANVWVHPTPLSADTALNPAIVPWIDRFWAPEFAKQLSHLSDTVSPLLTGLSREEIPESVLKNPVKLPVQEILNRSEFLLPLSAETNEMLQKLWQQMRSHG</sequence>
<protein>
    <submittedName>
        <fullName evidence="5">Extracellular solute-binding protein</fullName>
    </submittedName>
</protein>
<keyword evidence="3" id="KW-0732">Signal</keyword>
<evidence type="ECO:0000256" key="4">
    <source>
        <dbReference type="ARBA" id="ARBA00022764"/>
    </source>
</evidence>
<accession>A0ABT7BUN4</accession>
<organism evidence="5 6">
    <name type="scientific">Roseofilum casamattae BLCC-M143</name>
    <dbReference type="NCBI Taxonomy" id="3022442"/>
    <lineage>
        <taxon>Bacteria</taxon>
        <taxon>Bacillati</taxon>
        <taxon>Cyanobacteriota</taxon>
        <taxon>Cyanophyceae</taxon>
        <taxon>Desertifilales</taxon>
        <taxon>Desertifilaceae</taxon>
        <taxon>Roseofilum</taxon>
        <taxon>Roseofilum casamattae</taxon>
    </lineage>
</organism>
<dbReference type="SUPFAM" id="SSF53850">
    <property type="entry name" value="Periplasmic binding protein-like II"/>
    <property type="match status" value="1"/>
</dbReference>
<comment type="subcellular location">
    <subcellularLocation>
        <location evidence="1">Periplasm</location>
    </subcellularLocation>
</comment>
<dbReference type="Proteomes" id="UP001232992">
    <property type="component" value="Unassembled WGS sequence"/>
</dbReference>
<keyword evidence="4" id="KW-0574">Periplasm</keyword>
<evidence type="ECO:0000313" key="5">
    <source>
        <dbReference type="EMBL" id="MDJ1182497.1"/>
    </source>
</evidence>